<dbReference type="PANTHER" id="PTHR38600:SF2">
    <property type="entry name" value="SLL0088 PROTEIN"/>
    <property type="match status" value="1"/>
</dbReference>
<gene>
    <name evidence="3" type="ORF">ACFFGH_25875</name>
</gene>
<evidence type="ECO:0000313" key="4">
    <source>
        <dbReference type="Proteomes" id="UP001589896"/>
    </source>
</evidence>
<dbReference type="CDD" id="cd00090">
    <property type="entry name" value="HTH_ARSR"/>
    <property type="match status" value="1"/>
</dbReference>
<dbReference type="SUPFAM" id="SSF46785">
    <property type="entry name" value="Winged helix' DNA-binding domain"/>
    <property type="match status" value="1"/>
</dbReference>
<accession>A0ABV6RWA7</accession>
<name>A0ABV6RWA7_9GAMM</name>
<dbReference type="Pfam" id="PF12840">
    <property type="entry name" value="HTH_20"/>
    <property type="match status" value="1"/>
</dbReference>
<evidence type="ECO:0000256" key="1">
    <source>
        <dbReference type="SAM" id="MobiDB-lite"/>
    </source>
</evidence>
<proteinExistence type="predicted"/>
<organism evidence="3 4">
    <name type="scientific">Lysobacter korlensis</name>
    <dbReference type="NCBI Taxonomy" id="553636"/>
    <lineage>
        <taxon>Bacteria</taxon>
        <taxon>Pseudomonadati</taxon>
        <taxon>Pseudomonadota</taxon>
        <taxon>Gammaproteobacteria</taxon>
        <taxon>Lysobacterales</taxon>
        <taxon>Lysobacteraceae</taxon>
        <taxon>Lysobacter</taxon>
    </lineage>
</organism>
<dbReference type="PROSITE" id="PS50987">
    <property type="entry name" value="HTH_ARSR_2"/>
    <property type="match status" value="1"/>
</dbReference>
<dbReference type="EMBL" id="JBHLTG010000007">
    <property type="protein sequence ID" value="MFC0681274.1"/>
    <property type="molecule type" value="Genomic_DNA"/>
</dbReference>
<dbReference type="InterPro" id="IPR011991">
    <property type="entry name" value="ArsR-like_HTH"/>
</dbReference>
<dbReference type="SMART" id="SM00418">
    <property type="entry name" value="HTH_ARSR"/>
    <property type="match status" value="1"/>
</dbReference>
<dbReference type="InterPro" id="IPR001845">
    <property type="entry name" value="HTH_ArsR_DNA-bd_dom"/>
</dbReference>
<dbReference type="RefSeq" id="WP_386673736.1">
    <property type="nucleotide sequence ID" value="NZ_JBHLTG010000007.1"/>
</dbReference>
<dbReference type="InterPro" id="IPR036388">
    <property type="entry name" value="WH-like_DNA-bd_sf"/>
</dbReference>
<keyword evidence="4" id="KW-1185">Reference proteome</keyword>
<dbReference type="InterPro" id="IPR036390">
    <property type="entry name" value="WH_DNA-bd_sf"/>
</dbReference>
<comment type="caution">
    <text evidence="3">The sequence shown here is derived from an EMBL/GenBank/DDBJ whole genome shotgun (WGS) entry which is preliminary data.</text>
</comment>
<sequence>MLDGILAALSDGTRRAVIERLGQAPCSVSDLARQFPITLPSFMKHVRMLEVHGLIRTVKAGRVRTCHLERARLAVVDDWLTKQQQVWSDKTDRLEALVTDTHTNSSTSTSNSTSNSSMEDS</sequence>
<feature type="compositionally biased region" description="Low complexity" evidence="1">
    <location>
        <begin position="103"/>
        <end position="121"/>
    </location>
</feature>
<feature type="region of interest" description="Disordered" evidence="1">
    <location>
        <begin position="98"/>
        <end position="121"/>
    </location>
</feature>
<reference evidence="3 4" key="1">
    <citation type="submission" date="2024-09" db="EMBL/GenBank/DDBJ databases">
        <authorList>
            <person name="Sun Q."/>
            <person name="Mori K."/>
        </authorList>
    </citation>
    <scope>NUCLEOTIDE SEQUENCE [LARGE SCALE GENOMIC DNA]</scope>
    <source>
        <strain evidence="3 4">KCTC 23076</strain>
    </source>
</reference>
<dbReference type="Gene3D" id="1.10.10.10">
    <property type="entry name" value="Winged helix-like DNA-binding domain superfamily/Winged helix DNA-binding domain"/>
    <property type="match status" value="1"/>
</dbReference>
<protein>
    <submittedName>
        <fullName evidence="3">ArsR/SmtB family transcription factor</fullName>
    </submittedName>
</protein>
<dbReference type="Proteomes" id="UP001589896">
    <property type="component" value="Unassembled WGS sequence"/>
</dbReference>
<feature type="domain" description="HTH arsR-type" evidence="2">
    <location>
        <begin position="1"/>
        <end position="88"/>
    </location>
</feature>
<evidence type="ECO:0000313" key="3">
    <source>
        <dbReference type="EMBL" id="MFC0681274.1"/>
    </source>
</evidence>
<evidence type="ECO:0000259" key="2">
    <source>
        <dbReference type="PROSITE" id="PS50987"/>
    </source>
</evidence>
<dbReference type="PANTHER" id="PTHR38600">
    <property type="entry name" value="TRANSCRIPTIONAL REGULATORY PROTEIN"/>
    <property type="match status" value="1"/>
</dbReference>